<evidence type="ECO:0000256" key="2">
    <source>
        <dbReference type="ARBA" id="ARBA00006570"/>
    </source>
</evidence>
<feature type="chain" id="PRO_5039919236" evidence="6">
    <location>
        <begin position="27"/>
        <end position="212"/>
    </location>
</feature>
<dbReference type="CTD" id="390940"/>
<name>A0A9J7H6T9_CRIGR</name>
<dbReference type="Gene3D" id="2.10.60.10">
    <property type="entry name" value="CD59"/>
    <property type="match status" value="2"/>
</dbReference>
<comment type="subcellular location">
    <subcellularLocation>
        <location evidence="1">Secreted</location>
    </subcellularLocation>
</comment>
<reference evidence="10" key="3">
    <citation type="submission" date="2025-08" db="UniProtKB">
        <authorList>
            <consortium name="RefSeq"/>
        </authorList>
    </citation>
    <scope>IDENTIFICATION</scope>
    <source>
        <strain evidence="10">17A/GY</strain>
        <tissue evidence="10">Liver</tissue>
    </source>
</reference>
<keyword evidence="4 6" id="KW-0732">Signal</keyword>
<dbReference type="PROSITE" id="PS51257">
    <property type="entry name" value="PROKAR_LIPOPROTEIN"/>
    <property type="match status" value="1"/>
</dbReference>
<keyword evidence="5" id="KW-1015">Disulfide bond</keyword>
<feature type="domain" description="Phospholipase A2 inhibitor N-terminal" evidence="8">
    <location>
        <begin position="28"/>
        <end position="108"/>
    </location>
</feature>
<accession>A0A9J7H6T9</accession>
<sequence>MRLSRRHRTFLLAFTLLCTLLGLGCSLSCEVCKSSGHTCSGKMKTCEAGKDACVVLVGESSTKGRKSVNTFKTCMKFKDCYSGFVSTTMSPNDYMVSNAHCCQSDGCNSVLVPPPLNNRTENGLMCPSCIAPFQETCPGTQAARCVGRETHCIYFAGNVQAGIINTKFATRGCATESACHTKIGAEVPSSSYLYFLRRADCLPAPYPPGRGE</sequence>
<evidence type="ECO:0000256" key="5">
    <source>
        <dbReference type="ARBA" id="ARBA00023157"/>
    </source>
</evidence>
<reference evidence="9" key="1">
    <citation type="journal article" date="2018" name="Biotechnol. Bioeng.">
        <title>A reference genome of the Chinese hamster based on a hybrid assembly strategy.</title>
        <authorList>
            <person name="Rupp O."/>
            <person name="MacDonald M.L."/>
            <person name="Li S."/>
            <person name="Dhiman H."/>
            <person name="Polson S."/>
            <person name="Griep S."/>
            <person name="Heffner K."/>
            <person name="Hernandez I."/>
            <person name="Brinkrolf K."/>
            <person name="Jadhav V."/>
            <person name="Samoudi M."/>
            <person name="Hao H."/>
            <person name="Kingham B."/>
            <person name="Goesmann A."/>
            <person name="Betenbaugh M.J."/>
            <person name="Lewis N.E."/>
            <person name="Borth N."/>
            <person name="Lee K.H."/>
        </authorList>
    </citation>
    <scope>NUCLEOTIDE SEQUENCE [LARGE SCALE GENOMIC DNA]</scope>
    <source>
        <strain evidence="9">17A/GY</strain>
    </source>
</reference>
<dbReference type="InterPro" id="IPR050918">
    <property type="entry name" value="CNF-like_PLA2_Inhibitor"/>
</dbReference>
<gene>
    <name evidence="10" type="primary">Pinlyp</name>
</gene>
<reference evidence="9" key="2">
    <citation type="journal article" date="2020" name="Biotechnol. Bioeng.">
        <title>Chromosome-scale scaffolds for the Chinese hamster reference genome assembly to facilitate the study of the CHO epigenome.</title>
        <authorList>
            <person name="Hilliard W."/>
            <person name="MacDonald M."/>
            <person name="Lee K.H."/>
        </authorList>
    </citation>
    <scope>NUCLEOTIDE SEQUENCE [LARGE SCALE GENOMIC DNA]</scope>
    <source>
        <strain evidence="9">17A/GY</strain>
    </source>
</reference>
<evidence type="ECO:0000259" key="8">
    <source>
        <dbReference type="Pfam" id="PF02988"/>
    </source>
</evidence>
<comment type="similarity">
    <text evidence="2">Belongs to the CNF-like-inhibitor family.</text>
</comment>
<dbReference type="Pfam" id="PF00021">
    <property type="entry name" value="UPAR_LY6"/>
    <property type="match status" value="1"/>
</dbReference>
<dbReference type="GO" id="GO:0005576">
    <property type="term" value="C:extracellular region"/>
    <property type="evidence" value="ECO:0007669"/>
    <property type="project" value="UniProtKB-SubCell"/>
</dbReference>
<evidence type="ECO:0000256" key="6">
    <source>
        <dbReference type="SAM" id="SignalP"/>
    </source>
</evidence>
<evidence type="ECO:0000256" key="3">
    <source>
        <dbReference type="ARBA" id="ARBA00022525"/>
    </source>
</evidence>
<dbReference type="AlphaFoldDB" id="A0A9J7H6T9"/>
<dbReference type="CDD" id="cd23572">
    <property type="entry name" value="TFP_LU_ECD_PINLYP_rpt2"/>
    <property type="match status" value="1"/>
</dbReference>
<dbReference type="Proteomes" id="UP001108280">
    <property type="component" value="Chromosome 9"/>
</dbReference>
<dbReference type="Pfam" id="PF02988">
    <property type="entry name" value="PLA2_inh"/>
    <property type="match status" value="1"/>
</dbReference>
<dbReference type="PANTHER" id="PTHR20914">
    <property type="entry name" value="LY6/PLAUR DOMAIN-CONTAINING PROTEIN 8"/>
    <property type="match status" value="1"/>
</dbReference>
<dbReference type="PANTHER" id="PTHR20914:SF25">
    <property type="entry name" value="PHOSPHOLIPASE A2 INHIBITOR AND LY6_PLAUR DOMAIN-CONTAINING PROTEIN"/>
    <property type="match status" value="1"/>
</dbReference>
<organism evidence="9 10">
    <name type="scientific">Cricetulus griseus</name>
    <name type="common">Chinese hamster</name>
    <name type="synonym">Cricetulus barabensis griseus</name>
    <dbReference type="NCBI Taxonomy" id="10029"/>
    <lineage>
        <taxon>Eukaryota</taxon>
        <taxon>Metazoa</taxon>
        <taxon>Chordata</taxon>
        <taxon>Craniata</taxon>
        <taxon>Vertebrata</taxon>
        <taxon>Euteleostomi</taxon>
        <taxon>Mammalia</taxon>
        <taxon>Eutheria</taxon>
        <taxon>Euarchontoglires</taxon>
        <taxon>Glires</taxon>
        <taxon>Rodentia</taxon>
        <taxon>Myomorpha</taxon>
        <taxon>Muroidea</taxon>
        <taxon>Cricetidae</taxon>
        <taxon>Cricetinae</taxon>
        <taxon>Cricetulus</taxon>
    </lineage>
</organism>
<dbReference type="InterPro" id="IPR004126">
    <property type="entry name" value="PLipase_A2_inh_N"/>
</dbReference>
<dbReference type="GeneID" id="100769502"/>
<keyword evidence="10" id="KW-0593">Phospholipase A2 inhibitor</keyword>
<dbReference type="OrthoDB" id="9907178at2759"/>
<evidence type="ECO:0000256" key="1">
    <source>
        <dbReference type="ARBA" id="ARBA00004613"/>
    </source>
</evidence>
<dbReference type="CDD" id="cd23571">
    <property type="entry name" value="TFP_LU_ECD_PINLYP_rpt1"/>
    <property type="match status" value="1"/>
</dbReference>
<evidence type="ECO:0000313" key="9">
    <source>
        <dbReference type="Proteomes" id="UP001108280"/>
    </source>
</evidence>
<dbReference type="InterPro" id="IPR045860">
    <property type="entry name" value="Snake_toxin-like_sf"/>
</dbReference>
<dbReference type="RefSeq" id="XP_035305431.1">
    <property type="nucleotide sequence ID" value="XM_035449540.1"/>
</dbReference>
<dbReference type="InterPro" id="IPR016054">
    <property type="entry name" value="LY6_UPA_recep-like"/>
</dbReference>
<keyword evidence="9" id="KW-1185">Reference proteome</keyword>
<feature type="signal peptide" evidence="6">
    <location>
        <begin position="1"/>
        <end position="26"/>
    </location>
</feature>
<evidence type="ECO:0000313" key="10">
    <source>
        <dbReference type="RefSeq" id="XP_035305431.1"/>
    </source>
</evidence>
<proteinExistence type="inferred from homology"/>
<dbReference type="KEGG" id="cge:100769502"/>
<dbReference type="GO" id="GO:0019834">
    <property type="term" value="F:phospholipase A2 inhibitor activity"/>
    <property type="evidence" value="ECO:0007669"/>
    <property type="project" value="UniProtKB-KW"/>
</dbReference>
<keyword evidence="3" id="KW-0964">Secreted</keyword>
<dbReference type="SUPFAM" id="SSF57302">
    <property type="entry name" value="Snake toxin-like"/>
    <property type="match status" value="2"/>
</dbReference>
<evidence type="ECO:0000259" key="7">
    <source>
        <dbReference type="Pfam" id="PF00021"/>
    </source>
</evidence>
<feature type="domain" description="UPAR/Ly6" evidence="7">
    <location>
        <begin position="122"/>
        <end position="181"/>
    </location>
</feature>
<protein>
    <submittedName>
        <fullName evidence="10">Phospholipase A2 inhibitor and Ly6/PLAUR domain-containing protein isoform X2</fullName>
    </submittedName>
</protein>
<evidence type="ECO:0000256" key="4">
    <source>
        <dbReference type="ARBA" id="ARBA00022729"/>
    </source>
</evidence>